<dbReference type="AlphaFoldDB" id="B9TI51"/>
<sequence length="132" mass="13831">MARVGVVMSVSVELFRPEAVDSARSRMGRPVEMTGVSAWTLTLFMAAAMAVAAVFLCVGRYAKTETVLGEVTPSAGVTRIFAPKAGIVRTVLVPSGSQVRTGQPIFLLSYDTVLESGAGLGGRLEAVGQEQL</sequence>
<keyword evidence="1" id="KW-0472">Membrane</keyword>
<proteinExistence type="predicted"/>
<keyword evidence="1" id="KW-1133">Transmembrane helix</keyword>
<keyword evidence="1" id="KW-0812">Transmembrane</keyword>
<reference evidence="4" key="1">
    <citation type="journal article" date="2010" name="Nat. Biotechnol.">
        <title>Draft genome sequence of the oilseed species Ricinus communis.</title>
        <authorList>
            <person name="Chan A.P."/>
            <person name="Crabtree J."/>
            <person name="Zhao Q."/>
            <person name="Lorenzi H."/>
            <person name="Orvis J."/>
            <person name="Puiu D."/>
            <person name="Melake-Berhan A."/>
            <person name="Jones K.M."/>
            <person name="Redman J."/>
            <person name="Chen G."/>
            <person name="Cahoon E.B."/>
            <person name="Gedil M."/>
            <person name="Stanke M."/>
            <person name="Haas B.J."/>
            <person name="Wortman J.R."/>
            <person name="Fraser-Liggett C.M."/>
            <person name="Ravel J."/>
            <person name="Rabinowicz P.D."/>
        </authorList>
    </citation>
    <scope>NUCLEOTIDE SEQUENCE [LARGE SCALE GENOMIC DNA]</scope>
    <source>
        <strain evidence="4">cv. Hale</strain>
    </source>
</reference>
<evidence type="ECO:0000313" key="4">
    <source>
        <dbReference type="Proteomes" id="UP000008311"/>
    </source>
</evidence>
<keyword evidence="4" id="KW-1185">Reference proteome</keyword>
<feature type="transmembrane region" description="Helical" evidence="1">
    <location>
        <begin position="36"/>
        <end position="58"/>
    </location>
</feature>
<dbReference type="Pfam" id="PF00364">
    <property type="entry name" value="Biotin_lipoyl"/>
    <property type="match status" value="1"/>
</dbReference>
<dbReference type="EMBL" id="EQ982197">
    <property type="protein sequence ID" value="EEF24462.1"/>
    <property type="molecule type" value="Genomic_DNA"/>
</dbReference>
<dbReference type="InterPro" id="IPR011053">
    <property type="entry name" value="Single_hybrid_motif"/>
</dbReference>
<gene>
    <name evidence="3" type="ORF">RCOM_1890500</name>
</gene>
<feature type="non-terminal residue" evidence="3">
    <location>
        <position position="132"/>
    </location>
</feature>
<accession>B9TI51</accession>
<dbReference type="InterPro" id="IPR000089">
    <property type="entry name" value="Biotin_lipoyl"/>
</dbReference>
<dbReference type="Proteomes" id="UP000008311">
    <property type="component" value="Unassembled WGS sequence"/>
</dbReference>
<organism evidence="3 4">
    <name type="scientific">Ricinus communis</name>
    <name type="common">Castor bean</name>
    <dbReference type="NCBI Taxonomy" id="3988"/>
    <lineage>
        <taxon>Eukaryota</taxon>
        <taxon>Viridiplantae</taxon>
        <taxon>Streptophyta</taxon>
        <taxon>Embryophyta</taxon>
        <taxon>Tracheophyta</taxon>
        <taxon>Spermatophyta</taxon>
        <taxon>Magnoliopsida</taxon>
        <taxon>eudicotyledons</taxon>
        <taxon>Gunneridae</taxon>
        <taxon>Pentapetalae</taxon>
        <taxon>rosids</taxon>
        <taxon>fabids</taxon>
        <taxon>Malpighiales</taxon>
        <taxon>Euphorbiaceae</taxon>
        <taxon>Acalyphoideae</taxon>
        <taxon>Acalypheae</taxon>
        <taxon>Ricinus</taxon>
    </lineage>
</organism>
<dbReference type="InParanoid" id="B9TI51"/>
<dbReference type="Gene3D" id="2.40.50.100">
    <property type="match status" value="1"/>
</dbReference>
<feature type="domain" description="Lipoyl-binding" evidence="2">
    <location>
        <begin position="51"/>
        <end position="107"/>
    </location>
</feature>
<evidence type="ECO:0000313" key="3">
    <source>
        <dbReference type="EMBL" id="EEF24462.1"/>
    </source>
</evidence>
<protein>
    <recommendedName>
        <fullName evidence="2">Lipoyl-binding domain-containing protein</fullName>
    </recommendedName>
</protein>
<evidence type="ECO:0000256" key="1">
    <source>
        <dbReference type="SAM" id="Phobius"/>
    </source>
</evidence>
<dbReference type="SUPFAM" id="SSF51230">
    <property type="entry name" value="Single hybrid motif"/>
    <property type="match status" value="1"/>
</dbReference>
<name>B9TI51_RICCO</name>
<evidence type="ECO:0000259" key="2">
    <source>
        <dbReference type="Pfam" id="PF00364"/>
    </source>
</evidence>